<sequence>MRVQLHCIARIHVVYLFETGWTSLLLSWYNPLLAEPPFLLGPQRKNRGLVPTVHHGRKDSPSRDR</sequence>
<dbReference type="EMBL" id="KX557270">
    <property type="protein sequence ID" value="AOV63636.1"/>
    <property type="molecule type" value="Genomic_DNA"/>
</dbReference>
<dbReference type="RefSeq" id="YP_009312759.1">
    <property type="nucleotide sequence ID" value="NC_031651.1"/>
</dbReference>
<geneLocation type="chloroplast" evidence="2"/>
<keyword evidence="2" id="KW-0934">Plastid</keyword>
<dbReference type="GeneID" id="29997295"/>
<dbReference type="GeneID" id="29997265"/>
<organism evidence="2">
    <name type="scientific">Ranunculus occidentalis</name>
    <dbReference type="NCBI Taxonomy" id="286952"/>
    <lineage>
        <taxon>Eukaryota</taxon>
        <taxon>Viridiplantae</taxon>
        <taxon>Streptophyta</taxon>
        <taxon>Embryophyta</taxon>
        <taxon>Tracheophyta</taxon>
        <taxon>Spermatophyta</taxon>
        <taxon>Magnoliopsida</taxon>
        <taxon>Ranunculales</taxon>
        <taxon>Ranunculaceae</taxon>
        <taxon>Ranunculoideae</taxon>
        <taxon>Ranunculeae</taxon>
        <taxon>Ranunculus</taxon>
    </lineage>
</organism>
<gene>
    <name evidence="2" type="primary">ycf15</name>
</gene>
<evidence type="ECO:0000313" key="2">
    <source>
        <dbReference type="EMBL" id="AOV63624.1"/>
    </source>
</evidence>
<dbReference type="AlphaFoldDB" id="A0A1D8KWX6"/>
<evidence type="ECO:0000256" key="1">
    <source>
        <dbReference type="SAM" id="MobiDB-lite"/>
    </source>
</evidence>
<accession>A0A1D8KWX6</accession>
<name>A0A1D8KWX6_9MAGN</name>
<feature type="region of interest" description="Disordered" evidence="1">
    <location>
        <begin position="42"/>
        <end position="65"/>
    </location>
</feature>
<protein>
    <submittedName>
        <fullName evidence="2">Hypothetical chloroplast RF15</fullName>
    </submittedName>
</protein>
<proteinExistence type="predicted"/>
<dbReference type="RefSeq" id="YP_009312747.1">
    <property type="nucleotide sequence ID" value="NC_031651.1"/>
</dbReference>
<dbReference type="EMBL" id="KX557270">
    <property type="protein sequence ID" value="AOV63624.1"/>
    <property type="molecule type" value="Genomic_DNA"/>
</dbReference>
<keyword evidence="2" id="KW-0150">Chloroplast</keyword>
<reference evidence="2" key="1">
    <citation type="submission" date="2016-07" db="EMBL/GenBank/DDBJ databases">
        <authorList>
            <person name="Persinger J.M."/>
            <person name="Keepers K."/>
            <person name="Schroyer T."/>
            <person name="Kohrn B."/>
            <person name="Grasty M."/>
            <person name="Lee C."/>
            <person name="Kane N.C."/>
            <person name="Cruzan M.B."/>
        </authorList>
    </citation>
    <scope>NUCLEOTIDE SEQUENCE</scope>
</reference>